<evidence type="ECO:0000313" key="3">
    <source>
        <dbReference type="Proteomes" id="UP001151760"/>
    </source>
</evidence>
<proteinExistence type="predicted"/>
<reference evidence="2" key="2">
    <citation type="submission" date="2022-01" db="EMBL/GenBank/DDBJ databases">
        <authorList>
            <person name="Yamashiro T."/>
            <person name="Shiraishi A."/>
            <person name="Satake H."/>
            <person name="Nakayama K."/>
        </authorList>
    </citation>
    <scope>NUCLEOTIDE SEQUENCE</scope>
</reference>
<feature type="compositionally biased region" description="Basic residues" evidence="1">
    <location>
        <begin position="217"/>
        <end position="227"/>
    </location>
</feature>
<dbReference type="EMBL" id="BQNB010018744">
    <property type="protein sequence ID" value="GJT77780.1"/>
    <property type="molecule type" value="Genomic_DNA"/>
</dbReference>
<evidence type="ECO:0000313" key="2">
    <source>
        <dbReference type="EMBL" id="GJT77780.1"/>
    </source>
</evidence>
<evidence type="ECO:0000256" key="1">
    <source>
        <dbReference type="SAM" id="MobiDB-lite"/>
    </source>
</evidence>
<accession>A0ABQ5GQ38</accession>
<reference evidence="2" key="1">
    <citation type="journal article" date="2022" name="Int. J. Mol. Sci.">
        <title>Draft Genome of Tanacetum Coccineum: Genomic Comparison of Closely Related Tanacetum-Family Plants.</title>
        <authorList>
            <person name="Yamashiro T."/>
            <person name="Shiraishi A."/>
            <person name="Nakayama K."/>
            <person name="Satake H."/>
        </authorList>
    </citation>
    <scope>NUCLEOTIDE SEQUENCE</scope>
</reference>
<dbReference type="Proteomes" id="UP001151760">
    <property type="component" value="Unassembled WGS sequence"/>
</dbReference>
<keyword evidence="3" id="KW-1185">Reference proteome</keyword>
<gene>
    <name evidence="2" type="ORF">Tco_1044505</name>
</gene>
<sequence length="227" mass="25502">MIIKDSLKRQNGYGIWILMSSDHKVDLFGISGLLHQVVTAIADRIQGDIFKSVSTAVCSGTYGESSVAGSAGIMTVEVINVIATEHIFQLQALLDAESNSLPHAYAQTTKTYCKHQDSRIKNSKVHTRQRLLQTLIFKIFRIDIKNFKIKMSREIISKLSRSCKKTKSKDNDKGSRSKITKHGGTSLQHDKDQRFKNSMTNQSQQVQGSKIQDHTLGIRRPRIRGDC</sequence>
<comment type="caution">
    <text evidence="2">The sequence shown here is derived from an EMBL/GenBank/DDBJ whole genome shotgun (WGS) entry which is preliminary data.</text>
</comment>
<feature type="region of interest" description="Disordered" evidence="1">
    <location>
        <begin position="161"/>
        <end position="227"/>
    </location>
</feature>
<protein>
    <submittedName>
        <fullName evidence="2">Uncharacterized protein</fullName>
    </submittedName>
</protein>
<feature type="compositionally biased region" description="Polar residues" evidence="1">
    <location>
        <begin position="196"/>
        <end position="210"/>
    </location>
</feature>
<name>A0ABQ5GQ38_9ASTR</name>
<organism evidence="2 3">
    <name type="scientific">Tanacetum coccineum</name>
    <dbReference type="NCBI Taxonomy" id="301880"/>
    <lineage>
        <taxon>Eukaryota</taxon>
        <taxon>Viridiplantae</taxon>
        <taxon>Streptophyta</taxon>
        <taxon>Embryophyta</taxon>
        <taxon>Tracheophyta</taxon>
        <taxon>Spermatophyta</taxon>
        <taxon>Magnoliopsida</taxon>
        <taxon>eudicotyledons</taxon>
        <taxon>Gunneridae</taxon>
        <taxon>Pentapetalae</taxon>
        <taxon>asterids</taxon>
        <taxon>campanulids</taxon>
        <taxon>Asterales</taxon>
        <taxon>Asteraceae</taxon>
        <taxon>Asteroideae</taxon>
        <taxon>Anthemideae</taxon>
        <taxon>Anthemidinae</taxon>
        <taxon>Tanacetum</taxon>
    </lineage>
</organism>